<feature type="binding site" evidence="8">
    <location>
        <position position="414"/>
    </location>
    <ligand>
        <name>Mg(2+)</name>
        <dbReference type="ChEBI" id="CHEBI:18420"/>
    </ligand>
</feature>
<dbReference type="EMBL" id="CP063362">
    <property type="protein sequence ID" value="QRG09694.1"/>
    <property type="molecule type" value="Genomic_DNA"/>
</dbReference>
<comment type="catalytic activity">
    <reaction evidence="8 9">
        <text>[phosphate](n) + ATP = [phosphate](n+1) + ADP</text>
        <dbReference type="Rhea" id="RHEA:19573"/>
        <dbReference type="Rhea" id="RHEA-COMP:9859"/>
        <dbReference type="Rhea" id="RHEA-COMP:14280"/>
        <dbReference type="ChEBI" id="CHEBI:16838"/>
        <dbReference type="ChEBI" id="CHEBI:30616"/>
        <dbReference type="ChEBI" id="CHEBI:456216"/>
        <dbReference type="EC" id="2.7.4.1"/>
    </reaction>
</comment>
<organism evidence="15 16">
    <name type="scientific">Xanthobacter dioxanivorans</name>
    <dbReference type="NCBI Taxonomy" id="2528964"/>
    <lineage>
        <taxon>Bacteria</taxon>
        <taxon>Pseudomonadati</taxon>
        <taxon>Pseudomonadota</taxon>
        <taxon>Alphaproteobacteria</taxon>
        <taxon>Hyphomicrobiales</taxon>
        <taxon>Xanthobacteraceae</taxon>
        <taxon>Xanthobacter</taxon>
    </lineage>
</organism>
<evidence type="ECO:0000256" key="10">
    <source>
        <dbReference type="SAM" id="MobiDB-lite"/>
    </source>
</evidence>
<feature type="domain" description="Polyphosphate kinase C-terminal" evidence="13">
    <location>
        <begin position="513"/>
        <end position="688"/>
    </location>
</feature>
<evidence type="ECO:0000256" key="3">
    <source>
        <dbReference type="ARBA" id="ARBA00022723"/>
    </source>
</evidence>
<feature type="binding site" evidence="8">
    <location>
        <position position="601"/>
    </location>
    <ligand>
        <name>ATP</name>
        <dbReference type="ChEBI" id="CHEBI:30616"/>
    </ligand>
</feature>
<keyword evidence="1 8" id="KW-0597">Phosphoprotein</keyword>
<dbReference type="EC" id="2.7.4.1" evidence="8 9"/>
<dbReference type="InterPro" id="IPR003414">
    <property type="entry name" value="PP_kinase"/>
</dbReference>
<keyword evidence="4 8" id="KW-0547">Nucleotide-binding</keyword>
<dbReference type="GO" id="GO:0009358">
    <property type="term" value="C:polyphosphate kinase complex"/>
    <property type="evidence" value="ECO:0007669"/>
    <property type="project" value="InterPro"/>
</dbReference>
<dbReference type="SUPFAM" id="SSF143724">
    <property type="entry name" value="PHP14-like"/>
    <property type="match status" value="1"/>
</dbReference>
<dbReference type="GO" id="GO:0005524">
    <property type="term" value="F:ATP binding"/>
    <property type="evidence" value="ECO:0007669"/>
    <property type="project" value="UniProtKB-KW"/>
</dbReference>
<dbReference type="SUPFAM" id="SSF56024">
    <property type="entry name" value="Phospholipase D/nuclease"/>
    <property type="match status" value="2"/>
</dbReference>
<feature type="binding site" evidence="8">
    <location>
        <position position="59"/>
    </location>
    <ligand>
        <name>ATP</name>
        <dbReference type="ChEBI" id="CHEBI:30616"/>
    </ligand>
</feature>
<evidence type="ECO:0000256" key="8">
    <source>
        <dbReference type="HAMAP-Rule" id="MF_00347"/>
    </source>
</evidence>
<feature type="binding site" evidence="8">
    <location>
        <position position="573"/>
    </location>
    <ligand>
        <name>ATP</name>
        <dbReference type="ChEBI" id="CHEBI:30616"/>
    </ligand>
</feature>
<evidence type="ECO:0000313" key="15">
    <source>
        <dbReference type="EMBL" id="QRG09694.1"/>
    </source>
</evidence>
<evidence type="ECO:0000259" key="13">
    <source>
        <dbReference type="Pfam" id="PF13090"/>
    </source>
</evidence>
<evidence type="ECO:0000256" key="9">
    <source>
        <dbReference type="RuleBase" id="RU003800"/>
    </source>
</evidence>
<dbReference type="NCBIfam" id="NF003918">
    <property type="entry name" value="PRK05443.1-2"/>
    <property type="match status" value="1"/>
</dbReference>
<dbReference type="NCBIfam" id="NF003921">
    <property type="entry name" value="PRK05443.2-2"/>
    <property type="match status" value="1"/>
</dbReference>
<dbReference type="GO" id="GO:0046872">
    <property type="term" value="F:metal ion binding"/>
    <property type="evidence" value="ECO:0007669"/>
    <property type="project" value="UniProtKB-KW"/>
</dbReference>
<evidence type="ECO:0000259" key="14">
    <source>
        <dbReference type="Pfam" id="PF17941"/>
    </source>
</evidence>
<comment type="cofactor">
    <cofactor evidence="8">
        <name>Mg(2+)</name>
        <dbReference type="ChEBI" id="CHEBI:18420"/>
    </cofactor>
</comment>
<dbReference type="Gene3D" id="1.20.58.310">
    <property type="entry name" value="Polyphosphate kinase N-terminal domain"/>
    <property type="match status" value="1"/>
</dbReference>
<feature type="active site" description="Phosphohistidine intermediate" evidence="8">
    <location>
        <position position="444"/>
    </location>
</feature>
<protein>
    <recommendedName>
        <fullName evidence="8 9">Polyphosphate kinase</fullName>
        <ecNumber evidence="8 9">2.7.4.1</ecNumber>
    </recommendedName>
    <alternativeName>
        <fullName evidence="8">ATP-polyphosphate phosphotransferase</fullName>
    </alternativeName>
    <alternativeName>
        <fullName evidence="8">Polyphosphoric acid kinase</fullName>
    </alternativeName>
</protein>
<dbReference type="CDD" id="cd09168">
    <property type="entry name" value="PLDc_PaPPK1_C2_like"/>
    <property type="match status" value="1"/>
</dbReference>
<feature type="domain" description="Polyphosphate kinase N-terminal" evidence="12">
    <location>
        <begin position="21"/>
        <end position="125"/>
    </location>
</feature>
<dbReference type="InterPro" id="IPR036832">
    <property type="entry name" value="PPK_N_dom_sf"/>
</dbReference>
<dbReference type="InterPro" id="IPR025198">
    <property type="entry name" value="PPK_N_dom"/>
</dbReference>
<comment type="function">
    <text evidence="8 9">Catalyzes the reversible transfer of the terminal phosphate of ATP to form a long-chain polyphosphate (polyP).</text>
</comment>
<dbReference type="InterPro" id="IPR025200">
    <property type="entry name" value="PPK_C_dom2"/>
</dbReference>
<dbReference type="CDD" id="cd09165">
    <property type="entry name" value="PLDc_PaPPK1_C1_like"/>
    <property type="match status" value="1"/>
</dbReference>
<dbReference type="PIRSF" id="PIRSF015589">
    <property type="entry name" value="PP_kinase"/>
    <property type="match status" value="1"/>
</dbReference>
<dbReference type="InterPro" id="IPR041108">
    <property type="entry name" value="PP_kinase_C_1"/>
</dbReference>
<dbReference type="Pfam" id="PF13089">
    <property type="entry name" value="PP_kinase_N"/>
    <property type="match status" value="1"/>
</dbReference>
<evidence type="ECO:0000256" key="7">
    <source>
        <dbReference type="ARBA" id="ARBA00022842"/>
    </source>
</evidence>
<dbReference type="PANTHER" id="PTHR30218">
    <property type="entry name" value="POLYPHOSPHATE KINASE"/>
    <property type="match status" value="1"/>
</dbReference>
<keyword evidence="7 8" id="KW-0460">Magnesium</keyword>
<dbReference type="InterPro" id="IPR036830">
    <property type="entry name" value="PP_kinase_middle_dom_sf"/>
</dbReference>
<dbReference type="Pfam" id="PF02503">
    <property type="entry name" value="PP_kinase"/>
    <property type="match status" value="1"/>
</dbReference>
<evidence type="ECO:0000256" key="4">
    <source>
        <dbReference type="ARBA" id="ARBA00022741"/>
    </source>
</evidence>
<feature type="binding site" evidence="8">
    <location>
        <position position="384"/>
    </location>
    <ligand>
        <name>Mg(2+)</name>
        <dbReference type="ChEBI" id="CHEBI:18420"/>
    </ligand>
</feature>
<dbReference type="GO" id="GO:0006799">
    <property type="term" value="P:polyphosphate biosynthetic process"/>
    <property type="evidence" value="ECO:0007669"/>
    <property type="project" value="UniProtKB-UniRule"/>
</dbReference>
<feature type="domain" description="Polyphosphate kinase C-terminal" evidence="14">
    <location>
        <begin position="341"/>
        <end position="504"/>
    </location>
</feature>
<dbReference type="NCBIfam" id="TIGR03705">
    <property type="entry name" value="poly_P_kin"/>
    <property type="match status" value="1"/>
</dbReference>
<dbReference type="SUPFAM" id="SSF140356">
    <property type="entry name" value="PPK N-terminal domain-like"/>
    <property type="match status" value="1"/>
</dbReference>
<evidence type="ECO:0000259" key="11">
    <source>
        <dbReference type="Pfam" id="PF02503"/>
    </source>
</evidence>
<dbReference type="Pfam" id="PF17941">
    <property type="entry name" value="PP_kinase_C_1"/>
    <property type="match status" value="1"/>
</dbReference>
<dbReference type="FunFam" id="3.30.870.10:FF:000001">
    <property type="entry name" value="Polyphosphate kinase"/>
    <property type="match status" value="1"/>
</dbReference>
<dbReference type="Proteomes" id="UP000596427">
    <property type="component" value="Chromosome"/>
</dbReference>
<dbReference type="Gene3D" id="3.30.1840.10">
    <property type="entry name" value="Polyphosphate kinase middle domain"/>
    <property type="match status" value="1"/>
</dbReference>
<evidence type="ECO:0000256" key="6">
    <source>
        <dbReference type="ARBA" id="ARBA00022840"/>
    </source>
</evidence>
<dbReference type="HAMAP" id="MF_00347">
    <property type="entry name" value="Polyphosphate_kinase"/>
    <property type="match status" value="1"/>
</dbReference>
<dbReference type="GO" id="GO:0008976">
    <property type="term" value="F:polyphosphate kinase activity"/>
    <property type="evidence" value="ECO:0007669"/>
    <property type="project" value="UniProtKB-UniRule"/>
</dbReference>
<gene>
    <name evidence="8" type="primary">ppk</name>
    <name evidence="15" type="ORF">EZH22_16775</name>
</gene>
<evidence type="ECO:0000256" key="1">
    <source>
        <dbReference type="ARBA" id="ARBA00022553"/>
    </source>
</evidence>
<evidence type="ECO:0000313" key="16">
    <source>
        <dbReference type="Proteomes" id="UP000596427"/>
    </source>
</evidence>
<comment type="PTM">
    <text evidence="8 9">An intermediate of this reaction is the autophosphorylated ppk in which a phosphate is covalently linked to a histidine residue through a N-P bond.</text>
</comment>
<dbReference type="KEGG" id="xdi:EZH22_16775"/>
<keyword evidence="2 8" id="KW-0808">Transferase</keyword>
<sequence>MEATQREAADVFALSQSPQRFINRELSWLHFNRRVLEEAANKNHPLLEQLRFLSISANNLDEFFMVRVAGLKEQVREGVQELSPDGLTPSEQLVVLQASATQLISDQQARWRELRRELAGAGVVLVDGADATAEDIGLLERHFLNYVFPVLTPLAIDPAHPFPFIPNLGFSLALQLVRQSDGRGMNALIRIPAKVDRFIRLSDLGTGALRFITLEQMIGLFITRLFPGYAVKGQGVFRVVRDSDLEIEEEAEDLVRLFETALKQRRYGEVIRMEADAAMPEELRTFVARELGVNDDEIFVVDGVLALNEFSQLVSVDRPDLKFTSFNARFPERIRDHGGDCFLAIREKDILVHHPYESFDVVVQFLRQAARDPNVVAIKQTLYRTSSDSPIVKALAEAAEAGKSVTALVELKARFDEEANIRWARDLERAGVQVVFGFIELKTHGKLSMAVRREGTSLATYVHVGTGNYHPITARIYTDLSFFTADPVIAQDVARIFNFITGYASPGELDAMAVSPTGLKPRLLNHIADEIEFARAGRPAAIWLKCNSLVDPQIIDALYEASAAGVQVDCVIRGICCLRPGIPGLSENIRVKSIIGRFLEHSRIYCFGAGHGLPSPNAVVYISSADLMPRNLDRRVETLCPITNPTVHEQVLDQIMVANLIDNQQSWRVLPDGASERIVPAPGEEPFNAHQYFMTNPSLSGRGKSLKDSSPRSLFVRR</sequence>
<evidence type="ECO:0000259" key="12">
    <source>
        <dbReference type="Pfam" id="PF13089"/>
    </source>
</evidence>
<name>A0A974PUM2_9HYPH</name>
<evidence type="ECO:0000256" key="2">
    <source>
        <dbReference type="ARBA" id="ARBA00022679"/>
    </source>
</evidence>
<dbReference type="NCBIfam" id="NF003917">
    <property type="entry name" value="PRK05443.1-1"/>
    <property type="match status" value="1"/>
</dbReference>
<evidence type="ECO:0000256" key="5">
    <source>
        <dbReference type="ARBA" id="ARBA00022777"/>
    </source>
</evidence>
<keyword evidence="6 8" id="KW-0067">ATP-binding</keyword>
<dbReference type="AlphaFoldDB" id="A0A974PUM2"/>
<reference evidence="15 16" key="1">
    <citation type="submission" date="2020-10" db="EMBL/GenBank/DDBJ databases">
        <title>Degradation of 1,4-Dioxane by Xanthobacter sp. YN2, via a Novel Group-2 Soluble Di-Iron Monooxygenase.</title>
        <authorList>
            <person name="Ma F."/>
            <person name="Wang Y."/>
            <person name="Yang J."/>
            <person name="Guo H."/>
            <person name="Su D."/>
            <person name="Yu L."/>
        </authorList>
    </citation>
    <scope>NUCLEOTIDE SEQUENCE [LARGE SCALE GENOMIC DNA]</scope>
    <source>
        <strain evidence="15 16">YN2</strain>
    </source>
</reference>
<keyword evidence="16" id="KW-1185">Reference proteome</keyword>
<dbReference type="Pfam" id="PF13090">
    <property type="entry name" value="PP_kinase_C"/>
    <property type="match status" value="1"/>
</dbReference>
<dbReference type="InterPro" id="IPR024953">
    <property type="entry name" value="PP_kinase_middle"/>
</dbReference>
<keyword evidence="5 8" id="KW-0418">Kinase</keyword>
<proteinExistence type="inferred from homology"/>
<dbReference type="NCBIfam" id="NF003919">
    <property type="entry name" value="PRK05443.1-4"/>
    <property type="match status" value="1"/>
</dbReference>
<feature type="domain" description="Polyphosphate kinase middle" evidence="11">
    <location>
        <begin position="139"/>
        <end position="313"/>
    </location>
</feature>
<keyword evidence="3 8" id="KW-0479">Metal-binding</keyword>
<dbReference type="Gene3D" id="3.30.870.10">
    <property type="entry name" value="Endonuclease Chain A"/>
    <property type="match status" value="2"/>
</dbReference>
<feature type="region of interest" description="Disordered" evidence="10">
    <location>
        <begin position="696"/>
        <end position="718"/>
    </location>
</feature>
<comment type="similarity">
    <text evidence="8 9">Belongs to the polyphosphate kinase 1 (PPK1) family.</text>
</comment>
<accession>A0A974PUM2</accession>
<feature type="binding site" evidence="8">
    <location>
        <position position="477"/>
    </location>
    <ligand>
        <name>ATP</name>
        <dbReference type="ChEBI" id="CHEBI:30616"/>
    </ligand>
</feature>
<dbReference type="PANTHER" id="PTHR30218:SF0">
    <property type="entry name" value="POLYPHOSPHATE KINASE"/>
    <property type="match status" value="1"/>
</dbReference>